<reference evidence="1 2" key="1">
    <citation type="submission" date="2016-11" db="EMBL/GenBank/DDBJ databases">
        <title>Paenibacillus species isolates.</title>
        <authorList>
            <person name="Beno S.M."/>
        </authorList>
    </citation>
    <scope>NUCLEOTIDE SEQUENCE [LARGE SCALE GENOMIC DNA]</scope>
    <source>
        <strain evidence="1 2">FSL R5-0378</strain>
    </source>
</reference>
<name>A0A1R1EN22_9BACL</name>
<evidence type="ECO:0000313" key="1">
    <source>
        <dbReference type="EMBL" id="OMF53208.1"/>
    </source>
</evidence>
<dbReference type="AlphaFoldDB" id="A0A1R1EN22"/>
<comment type="caution">
    <text evidence="1">The sequence shown here is derived from an EMBL/GenBank/DDBJ whole genome shotgun (WGS) entry which is preliminary data.</text>
</comment>
<proteinExistence type="predicted"/>
<sequence length="610" mass="70559">MGFKDELKREIRNAMKDVKKEVQKTWRIDYKGHSVEIIHELKKECLIIDGATVDTNKRKSIFSYIIPYSKLSGTIDLEDGVKHTVSVKLGGYISFNCIITIDNVTVLDDALALDFLPWNHKEKIVPFIERQVQTHNKIVDDGLPDDEYVYDENHPPVAAGSSDHFVEDIPTPFFVKKLLKLFKRQLHHPTNKTRKATYEEIISDNIASYGEEFIERFKQAEWDESLVQQEAIWLLEHAAHREVVKFSITVLGCTNCEKYKELLFTLGMHEEFTLYVLFALKNGTREANDQIWRLAQSVHGWGKIAAVEKLEATTPEIKQWLLTKGCGNIIKNEYFVYMCAIKGDLPAALNPEMISKQLYDGVGLIIQTLLHEDVEHDIEDYIFEKAILYRFLDHARIHCQTLEDFYPLMKICKYINADEIWGERSNDCRRQQERNSIQKAIQPIINNPKWSQLAMDTLQQDIDVKALEVAHFYQLDIVPNLFKMLEKHPTNSEIYFSIMNTNHRQHIIDLCVFAENHLSLSSPSKEEEHCLRYIVQDLHEHAGVGLPLVQAALESDTELMQYQALSVLEEWTPSIWQQPSILAAIKNISTTTKDKVYRKLANQLLSKSLD</sequence>
<gene>
    <name evidence="1" type="ORF">BK138_20155</name>
</gene>
<protein>
    <recommendedName>
        <fullName evidence="3">Limonene hydroxylase</fullName>
    </recommendedName>
</protein>
<dbReference type="EMBL" id="MRTP01000005">
    <property type="protein sequence ID" value="OMF53208.1"/>
    <property type="molecule type" value="Genomic_DNA"/>
</dbReference>
<accession>A0A1R1EN22</accession>
<dbReference type="Proteomes" id="UP000187172">
    <property type="component" value="Unassembled WGS sequence"/>
</dbReference>
<dbReference type="STRING" id="297318.BK138_20155"/>
<organism evidence="1 2">
    <name type="scientific">Paenibacillus rhizosphaerae</name>
    <dbReference type="NCBI Taxonomy" id="297318"/>
    <lineage>
        <taxon>Bacteria</taxon>
        <taxon>Bacillati</taxon>
        <taxon>Bacillota</taxon>
        <taxon>Bacilli</taxon>
        <taxon>Bacillales</taxon>
        <taxon>Paenibacillaceae</taxon>
        <taxon>Paenibacillus</taxon>
    </lineage>
</organism>
<dbReference type="RefSeq" id="WP_076172411.1">
    <property type="nucleotide sequence ID" value="NZ_MRTP01000005.1"/>
</dbReference>
<evidence type="ECO:0008006" key="3">
    <source>
        <dbReference type="Google" id="ProtNLM"/>
    </source>
</evidence>
<evidence type="ECO:0000313" key="2">
    <source>
        <dbReference type="Proteomes" id="UP000187172"/>
    </source>
</evidence>
<keyword evidence="2" id="KW-1185">Reference proteome</keyword>